<feature type="compositionally biased region" description="Basic and acidic residues" evidence="1">
    <location>
        <begin position="26"/>
        <end position="56"/>
    </location>
</feature>
<dbReference type="RefSeq" id="WP_179461186.1">
    <property type="nucleotide sequence ID" value="NZ_JACBZX010000001.1"/>
</dbReference>
<feature type="compositionally biased region" description="Basic and acidic residues" evidence="1">
    <location>
        <begin position="62"/>
        <end position="75"/>
    </location>
</feature>
<dbReference type="Proteomes" id="UP000592181">
    <property type="component" value="Unassembled WGS sequence"/>
</dbReference>
<proteinExistence type="predicted"/>
<reference evidence="2 3" key="1">
    <citation type="submission" date="2020-07" db="EMBL/GenBank/DDBJ databases">
        <title>Sequencing the genomes of 1000 actinobacteria strains.</title>
        <authorList>
            <person name="Klenk H.-P."/>
        </authorList>
    </citation>
    <scope>NUCLEOTIDE SEQUENCE [LARGE SCALE GENOMIC DNA]</scope>
    <source>
        <strain evidence="2 3">DSM 24723</strain>
    </source>
</reference>
<protein>
    <submittedName>
        <fullName evidence="2">Uncharacterized protein</fullName>
    </submittedName>
</protein>
<dbReference type="AlphaFoldDB" id="A0A852XF04"/>
<accession>A0A852XF04</accession>
<feature type="region of interest" description="Disordered" evidence="1">
    <location>
        <begin position="1"/>
        <end position="75"/>
    </location>
</feature>
<keyword evidence="3" id="KW-1185">Reference proteome</keyword>
<organism evidence="2 3">
    <name type="scientific">Janibacter alkaliphilus</name>
    <dbReference type="NCBI Taxonomy" id="1069963"/>
    <lineage>
        <taxon>Bacteria</taxon>
        <taxon>Bacillati</taxon>
        <taxon>Actinomycetota</taxon>
        <taxon>Actinomycetes</taxon>
        <taxon>Micrococcales</taxon>
        <taxon>Intrasporangiaceae</taxon>
        <taxon>Janibacter</taxon>
    </lineage>
</organism>
<dbReference type="EMBL" id="JACBZX010000001">
    <property type="protein sequence ID" value="NYG37041.1"/>
    <property type="molecule type" value="Genomic_DNA"/>
</dbReference>
<evidence type="ECO:0000313" key="2">
    <source>
        <dbReference type="EMBL" id="NYG37041.1"/>
    </source>
</evidence>
<evidence type="ECO:0000313" key="3">
    <source>
        <dbReference type="Proteomes" id="UP000592181"/>
    </source>
</evidence>
<evidence type="ECO:0000256" key="1">
    <source>
        <dbReference type="SAM" id="MobiDB-lite"/>
    </source>
</evidence>
<name>A0A852XF04_9MICO</name>
<sequence length="75" mass="8491">MSGADVPDPETVGSESVGADSPGAGGEERVEPAARRVVRRRPEQSRDDTDRGWGERVDEDEHDRWLREQRPPHWD</sequence>
<gene>
    <name evidence="2" type="ORF">BJY28_001510</name>
</gene>
<comment type="caution">
    <text evidence="2">The sequence shown here is derived from an EMBL/GenBank/DDBJ whole genome shotgun (WGS) entry which is preliminary data.</text>
</comment>